<feature type="region of interest" description="Disordered" evidence="1">
    <location>
        <begin position="1"/>
        <end position="71"/>
    </location>
</feature>
<dbReference type="OrthoDB" id="2322499at2759"/>
<keyword evidence="4" id="KW-1185">Reference proteome</keyword>
<dbReference type="AlphaFoldDB" id="A0A409VZX1"/>
<evidence type="ECO:0000313" key="3">
    <source>
        <dbReference type="EMBL" id="PPQ71816.1"/>
    </source>
</evidence>
<dbReference type="InterPro" id="IPR036047">
    <property type="entry name" value="F-box-like_dom_sf"/>
</dbReference>
<organism evidence="3 4">
    <name type="scientific">Panaeolus cyanescens</name>
    <dbReference type="NCBI Taxonomy" id="181874"/>
    <lineage>
        <taxon>Eukaryota</taxon>
        <taxon>Fungi</taxon>
        <taxon>Dikarya</taxon>
        <taxon>Basidiomycota</taxon>
        <taxon>Agaricomycotina</taxon>
        <taxon>Agaricomycetes</taxon>
        <taxon>Agaricomycetidae</taxon>
        <taxon>Agaricales</taxon>
        <taxon>Agaricineae</taxon>
        <taxon>Galeropsidaceae</taxon>
        <taxon>Panaeolus</taxon>
    </lineage>
</organism>
<accession>A0A409VZX1</accession>
<feature type="compositionally biased region" description="Low complexity" evidence="1">
    <location>
        <begin position="16"/>
        <end position="28"/>
    </location>
</feature>
<feature type="domain" description="F-box" evidence="2">
    <location>
        <begin position="75"/>
        <end position="124"/>
    </location>
</feature>
<evidence type="ECO:0000259" key="2">
    <source>
        <dbReference type="PROSITE" id="PS50181"/>
    </source>
</evidence>
<sequence>MTARTALLAKSKSHGSEAAKASSASSSKKVTKNQPPTKKRKTATKEERNTSVVPHKDATKEQKPQFKGKRKGAKLANITEMPLDILFEIFSLLHPLDLLHLARANKVIRAVVLGPNALVIWKNAFQTPEVKEHPPPPCPDSISLPQYTAMLYDQYCQVCSSRFGNMVHWRSNADQDAFGYCKSQYFHKVRTAGNYDSGNLVSKIEYESRRQQIKDLRDAGESAQAEKLSNRWAVEASSPYVNTSKWRTWQYNLRHLGMKTRERRRLMRRNALDTKIRAEGYTHSEVNWYGRTALPAYRKAVDLTDKEWEKIKDETLAVFAYRRQQGVRHATSQRYSTSVYQFQRHLKKLYLDAIPDPFIIPTVADMAKSEPFRTLIDNASNTLSEEQVQEHKHHITPIIDSWKESAKQQLIELLPVPLKRSKLADEDKLCLATTFFKCHWCTEPISYPRVLMHSCLRDRRIDIKQETDDEDESQHGDDEDESEDNDDLETEGNASKKPRVFIDSSPETMWNIMSEWFGGQWNEGGEQVTFDEEASRVAHNILLACGRSTESTTMSMMDEANLRVECMRCASTSIRPQRLIMTWKMAIVHDMERHFEEELTPTGWKVVDDEDVLQKVRDKEDKQNKTKNRHHICKLCLGPTEESYFQIHMRNVHNVHQSLPSNTQHAEPEFIRRNFILHPDQSIKFPALPVRLPL</sequence>
<dbReference type="Proteomes" id="UP000284842">
    <property type="component" value="Unassembled WGS sequence"/>
</dbReference>
<evidence type="ECO:0000313" key="4">
    <source>
        <dbReference type="Proteomes" id="UP000284842"/>
    </source>
</evidence>
<comment type="caution">
    <text evidence="3">The sequence shown here is derived from an EMBL/GenBank/DDBJ whole genome shotgun (WGS) entry which is preliminary data.</text>
</comment>
<dbReference type="PROSITE" id="PS50181">
    <property type="entry name" value="FBOX"/>
    <property type="match status" value="1"/>
</dbReference>
<dbReference type="EMBL" id="NHTK01005899">
    <property type="protein sequence ID" value="PPQ71816.1"/>
    <property type="molecule type" value="Genomic_DNA"/>
</dbReference>
<dbReference type="SUPFAM" id="SSF81383">
    <property type="entry name" value="F-box domain"/>
    <property type="match status" value="1"/>
</dbReference>
<feature type="region of interest" description="Disordered" evidence="1">
    <location>
        <begin position="464"/>
        <end position="500"/>
    </location>
</feature>
<dbReference type="InParanoid" id="A0A409VZX1"/>
<protein>
    <recommendedName>
        <fullName evidence="2">F-box domain-containing protein</fullName>
    </recommendedName>
</protein>
<feature type="compositionally biased region" description="Basic and acidic residues" evidence="1">
    <location>
        <begin position="43"/>
        <end position="64"/>
    </location>
</feature>
<dbReference type="InterPro" id="IPR001810">
    <property type="entry name" value="F-box_dom"/>
</dbReference>
<feature type="compositionally biased region" description="Acidic residues" evidence="1">
    <location>
        <begin position="467"/>
        <end position="490"/>
    </location>
</feature>
<reference evidence="3 4" key="1">
    <citation type="journal article" date="2018" name="Evol. Lett.">
        <title>Horizontal gene cluster transfer increased hallucinogenic mushroom diversity.</title>
        <authorList>
            <person name="Reynolds H.T."/>
            <person name="Vijayakumar V."/>
            <person name="Gluck-Thaler E."/>
            <person name="Korotkin H.B."/>
            <person name="Matheny P.B."/>
            <person name="Slot J.C."/>
        </authorList>
    </citation>
    <scope>NUCLEOTIDE SEQUENCE [LARGE SCALE GENOMIC DNA]</scope>
    <source>
        <strain evidence="3 4">2629</strain>
    </source>
</reference>
<proteinExistence type="predicted"/>
<name>A0A409VZX1_9AGAR</name>
<gene>
    <name evidence="3" type="ORF">CVT24_006206</name>
</gene>
<evidence type="ECO:0000256" key="1">
    <source>
        <dbReference type="SAM" id="MobiDB-lite"/>
    </source>
</evidence>